<sequence length="121" mass="13646">MPKDDSSSPQYCALACTVSWFKLNTDGSGIWRGRRASLGIRLGMYTLLISLHWHRDQCASRAHYGACLDLRSCPLSGGGACHDIKVSCFWEVVQHLIMRIVRLQQYVQHVFREANGAVDHL</sequence>
<dbReference type="AlphaFoldDB" id="A0AAW2J566"/>
<name>A0AAW2J566_SESRA</name>
<protein>
    <submittedName>
        <fullName evidence="1">Uncharacterized protein</fullName>
    </submittedName>
</protein>
<proteinExistence type="predicted"/>
<reference evidence="1" key="2">
    <citation type="journal article" date="2024" name="Plant">
        <title>Genomic evolution and insights into agronomic trait innovations of Sesamum species.</title>
        <authorList>
            <person name="Miao H."/>
            <person name="Wang L."/>
            <person name="Qu L."/>
            <person name="Liu H."/>
            <person name="Sun Y."/>
            <person name="Le M."/>
            <person name="Wang Q."/>
            <person name="Wei S."/>
            <person name="Zheng Y."/>
            <person name="Lin W."/>
            <person name="Duan Y."/>
            <person name="Cao H."/>
            <person name="Xiong S."/>
            <person name="Wang X."/>
            <person name="Wei L."/>
            <person name="Li C."/>
            <person name="Ma Q."/>
            <person name="Ju M."/>
            <person name="Zhao R."/>
            <person name="Li G."/>
            <person name="Mu C."/>
            <person name="Tian Q."/>
            <person name="Mei H."/>
            <person name="Zhang T."/>
            <person name="Gao T."/>
            <person name="Zhang H."/>
        </authorList>
    </citation>
    <scope>NUCLEOTIDE SEQUENCE</scope>
    <source>
        <strain evidence="1">G02</strain>
    </source>
</reference>
<evidence type="ECO:0000313" key="1">
    <source>
        <dbReference type="EMBL" id="KAL0289569.1"/>
    </source>
</evidence>
<comment type="caution">
    <text evidence="1">The sequence shown here is derived from an EMBL/GenBank/DDBJ whole genome shotgun (WGS) entry which is preliminary data.</text>
</comment>
<dbReference type="EMBL" id="JACGWJ010000686">
    <property type="protein sequence ID" value="KAL0289569.1"/>
    <property type="molecule type" value="Genomic_DNA"/>
</dbReference>
<reference evidence="1" key="1">
    <citation type="submission" date="2020-06" db="EMBL/GenBank/DDBJ databases">
        <authorList>
            <person name="Li T."/>
            <person name="Hu X."/>
            <person name="Zhang T."/>
            <person name="Song X."/>
            <person name="Zhang H."/>
            <person name="Dai N."/>
            <person name="Sheng W."/>
            <person name="Hou X."/>
            <person name="Wei L."/>
        </authorList>
    </citation>
    <scope>NUCLEOTIDE SEQUENCE</scope>
    <source>
        <strain evidence="1">G02</strain>
        <tissue evidence="1">Leaf</tissue>
    </source>
</reference>
<organism evidence="1">
    <name type="scientific">Sesamum radiatum</name>
    <name type="common">Black benniseed</name>
    <dbReference type="NCBI Taxonomy" id="300843"/>
    <lineage>
        <taxon>Eukaryota</taxon>
        <taxon>Viridiplantae</taxon>
        <taxon>Streptophyta</taxon>
        <taxon>Embryophyta</taxon>
        <taxon>Tracheophyta</taxon>
        <taxon>Spermatophyta</taxon>
        <taxon>Magnoliopsida</taxon>
        <taxon>eudicotyledons</taxon>
        <taxon>Gunneridae</taxon>
        <taxon>Pentapetalae</taxon>
        <taxon>asterids</taxon>
        <taxon>lamiids</taxon>
        <taxon>Lamiales</taxon>
        <taxon>Pedaliaceae</taxon>
        <taxon>Sesamum</taxon>
    </lineage>
</organism>
<accession>A0AAW2J566</accession>
<gene>
    <name evidence="1" type="ORF">Sradi_7070500</name>
</gene>